<dbReference type="EMBL" id="FNQB01000003">
    <property type="protein sequence ID" value="SDZ49133.1"/>
    <property type="molecule type" value="Genomic_DNA"/>
</dbReference>
<evidence type="ECO:0000313" key="2">
    <source>
        <dbReference type="EMBL" id="SDZ49133.1"/>
    </source>
</evidence>
<evidence type="ECO:0000256" key="1">
    <source>
        <dbReference type="SAM" id="MobiDB-lite"/>
    </source>
</evidence>
<feature type="region of interest" description="Disordered" evidence="1">
    <location>
        <begin position="1"/>
        <end position="56"/>
    </location>
</feature>
<dbReference type="STRING" id="137265.SAMN05421684_5689"/>
<keyword evidence="3" id="KW-1185">Reference proteome</keyword>
<proteinExistence type="predicted"/>
<name>A0A1H3TFR5_9ACTN</name>
<protein>
    <submittedName>
        <fullName evidence="2">Uncharacterized protein</fullName>
    </submittedName>
</protein>
<dbReference type="AlphaFoldDB" id="A0A1H3TFR5"/>
<reference evidence="3" key="1">
    <citation type="submission" date="2016-10" db="EMBL/GenBank/DDBJ databases">
        <authorList>
            <person name="Varghese N."/>
            <person name="Submissions S."/>
        </authorList>
    </citation>
    <scope>NUCLEOTIDE SEQUENCE [LARGE SCALE GENOMIC DNA]</scope>
    <source>
        <strain evidence="3">DSM 44718</strain>
    </source>
</reference>
<organism evidence="2 3">
    <name type="scientific">Asanoa ishikariensis</name>
    <dbReference type="NCBI Taxonomy" id="137265"/>
    <lineage>
        <taxon>Bacteria</taxon>
        <taxon>Bacillati</taxon>
        <taxon>Actinomycetota</taxon>
        <taxon>Actinomycetes</taxon>
        <taxon>Micromonosporales</taxon>
        <taxon>Micromonosporaceae</taxon>
        <taxon>Asanoa</taxon>
    </lineage>
</organism>
<evidence type="ECO:0000313" key="3">
    <source>
        <dbReference type="Proteomes" id="UP000199632"/>
    </source>
</evidence>
<sequence length="56" mass="5844">MTTNHDHASLFRAADGPAAESVEDAGQVAEAGAEAMRQLRDPFAVQPPATPEDAKP</sequence>
<dbReference type="RefSeq" id="WP_176985110.1">
    <property type="nucleotide sequence ID" value="NZ_BOND01000002.1"/>
</dbReference>
<accession>A0A1H3TFR5</accession>
<dbReference type="Proteomes" id="UP000199632">
    <property type="component" value="Unassembled WGS sequence"/>
</dbReference>
<gene>
    <name evidence="2" type="ORF">SAMN05421684_5689</name>
</gene>